<proteinExistence type="predicted"/>
<feature type="region of interest" description="Disordered" evidence="4">
    <location>
        <begin position="1"/>
        <end position="95"/>
    </location>
</feature>
<dbReference type="GO" id="GO:0005829">
    <property type="term" value="C:cytosol"/>
    <property type="evidence" value="ECO:0007669"/>
    <property type="project" value="TreeGrafter"/>
</dbReference>
<evidence type="ECO:0000256" key="4">
    <source>
        <dbReference type="SAM" id="MobiDB-lite"/>
    </source>
</evidence>
<feature type="compositionally biased region" description="Basic and acidic residues" evidence="4">
    <location>
        <begin position="1255"/>
        <end position="1266"/>
    </location>
</feature>
<dbReference type="OrthoDB" id="120976at2759"/>
<dbReference type="GeneID" id="37045560"/>
<feature type="compositionally biased region" description="Polar residues" evidence="4">
    <location>
        <begin position="555"/>
        <end position="569"/>
    </location>
</feature>
<dbReference type="InterPro" id="IPR027038">
    <property type="entry name" value="RanGap"/>
</dbReference>
<evidence type="ECO:0000313" key="6">
    <source>
        <dbReference type="Proteomes" id="UP000245768"/>
    </source>
</evidence>
<feature type="compositionally biased region" description="Low complexity" evidence="4">
    <location>
        <begin position="177"/>
        <end position="189"/>
    </location>
</feature>
<dbReference type="InParanoid" id="A0A316YHX8"/>
<name>A0A316YHX8_9BASI</name>
<dbReference type="GO" id="GO:0005634">
    <property type="term" value="C:nucleus"/>
    <property type="evidence" value="ECO:0007669"/>
    <property type="project" value="TreeGrafter"/>
</dbReference>
<evidence type="ECO:0000313" key="5">
    <source>
        <dbReference type="EMBL" id="PWN88228.1"/>
    </source>
</evidence>
<dbReference type="SMART" id="SM00368">
    <property type="entry name" value="LRR_RI"/>
    <property type="match status" value="7"/>
</dbReference>
<keyword evidence="2" id="KW-0433">Leucine-rich repeat</keyword>
<dbReference type="GO" id="GO:0005096">
    <property type="term" value="F:GTPase activator activity"/>
    <property type="evidence" value="ECO:0007669"/>
    <property type="project" value="UniProtKB-KW"/>
</dbReference>
<dbReference type="Gene3D" id="1.20.58.160">
    <property type="match status" value="1"/>
</dbReference>
<dbReference type="EMBL" id="KZ819638">
    <property type="protein sequence ID" value="PWN88228.1"/>
    <property type="molecule type" value="Genomic_DNA"/>
</dbReference>
<dbReference type="PANTHER" id="PTHR24113">
    <property type="entry name" value="RAN GTPASE-ACTIVATING PROTEIN 1"/>
    <property type="match status" value="1"/>
</dbReference>
<reference evidence="5" key="1">
    <citation type="journal article" date="2018" name="Mol. Biol. Evol.">
        <title>Broad Genomic Sampling Reveals a Smut Pathogenic Ancestry of the Fungal Clade Ustilaginomycotina.</title>
        <authorList>
            <person name="Kijpornyongpan T."/>
            <person name="Mondo S.J."/>
            <person name="Barry K."/>
            <person name="Sandor L."/>
            <person name="Lee J."/>
            <person name="Lipzen A."/>
            <person name="Pangilinan J."/>
            <person name="LaButti K."/>
            <person name="Hainaut M."/>
            <person name="Henrissat B."/>
            <person name="Grigoriev I.V."/>
            <person name="Spatafora J.W."/>
            <person name="Aime M.C."/>
        </authorList>
    </citation>
    <scope>NUCLEOTIDE SEQUENCE [LARGE SCALE GENOMIC DNA]</scope>
    <source>
        <strain evidence="5">MCA 4198</strain>
    </source>
</reference>
<accession>A0A316YHX8</accession>
<dbReference type="InterPro" id="IPR038425">
    <property type="entry name" value="GAT_sf"/>
</dbReference>
<feature type="compositionally biased region" description="Low complexity" evidence="4">
    <location>
        <begin position="1220"/>
        <end position="1239"/>
    </location>
</feature>
<dbReference type="GO" id="GO:0031267">
    <property type="term" value="F:small GTPase binding"/>
    <property type="evidence" value="ECO:0007669"/>
    <property type="project" value="TreeGrafter"/>
</dbReference>
<feature type="region of interest" description="Disordered" evidence="4">
    <location>
        <begin position="434"/>
        <end position="454"/>
    </location>
</feature>
<dbReference type="SUPFAM" id="SSF52047">
    <property type="entry name" value="RNI-like"/>
    <property type="match status" value="1"/>
</dbReference>
<evidence type="ECO:0000256" key="3">
    <source>
        <dbReference type="ARBA" id="ARBA00022737"/>
    </source>
</evidence>
<keyword evidence="6" id="KW-1185">Reference proteome</keyword>
<feature type="compositionally biased region" description="Low complexity" evidence="4">
    <location>
        <begin position="642"/>
        <end position="652"/>
    </location>
</feature>
<feature type="region of interest" description="Disordered" evidence="4">
    <location>
        <begin position="1071"/>
        <end position="1289"/>
    </location>
</feature>
<feature type="compositionally biased region" description="Polar residues" evidence="4">
    <location>
        <begin position="1084"/>
        <end position="1101"/>
    </location>
</feature>
<protein>
    <submittedName>
        <fullName evidence="5">RNI-like protein</fullName>
    </submittedName>
</protein>
<feature type="region of interest" description="Disordered" evidence="4">
    <location>
        <begin position="170"/>
        <end position="208"/>
    </location>
</feature>
<feature type="compositionally biased region" description="Polar residues" evidence="4">
    <location>
        <begin position="653"/>
        <end position="665"/>
    </location>
</feature>
<gene>
    <name evidence="5" type="ORF">FA10DRAFT_280810</name>
</gene>
<dbReference type="RefSeq" id="XP_025375426.1">
    <property type="nucleotide sequence ID" value="XM_025523644.1"/>
</dbReference>
<dbReference type="GO" id="GO:0006913">
    <property type="term" value="P:nucleocytoplasmic transport"/>
    <property type="evidence" value="ECO:0007669"/>
    <property type="project" value="TreeGrafter"/>
</dbReference>
<evidence type="ECO:0000256" key="2">
    <source>
        <dbReference type="ARBA" id="ARBA00022614"/>
    </source>
</evidence>
<feature type="compositionally biased region" description="Polar residues" evidence="4">
    <location>
        <begin position="434"/>
        <end position="443"/>
    </location>
</feature>
<dbReference type="Proteomes" id="UP000245768">
    <property type="component" value="Unassembled WGS sequence"/>
</dbReference>
<dbReference type="GO" id="GO:0048471">
    <property type="term" value="C:perinuclear region of cytoplasm"/>
    <property type="evidence" value="ECO:0007669"/>
    <property type="project" value="TreeGrafter"/>
</dbReference>
<feature type="compositionally biased region" description="Acidic residues" evidence="4">
    <location>
        <begin position="1182"/>
        <end position="1191"/>
    </location>
</feature>
<sequence>MSDAAERTTPAAELQSAERLGHESEAPLPATPELEAQGEVQASGPSSEDAKAGAEAPPTERPVQPPSVATVVPPVRKRKLKGPPKGILKPAPPPQKAFSFRRDILQQLNSRLAQQGVNVQVPVPQNSSFGSLGGGTAQAAGSLIGGMFKRIGGFATGALDEVGGGGVGGSAMTGQRSFSSSGGPVNSSSLVEGQKLPAPQRAASYSSMASDATAASSLSTNSLPPPSSSARPIRKVRFTVSSMAVTYPISGAIAPGDEDATRIRIEREHRESMKKRREQRWTVAELEKLYRECCRTREEHPLKKMRTIFQEASQASPPALRTLDLSLVTLDRQAIEPIADLLSVEFGLNKLVLENCNLTDDGLKSILHALLVSGDLPSLSLASNKKIKYHGWRYVGIYMRRAKALRYLDLSENSINRASLEHILGAIAKSPTISPQPTATAKAQETDRLGAEFSEEGEPLTLQAKLLREGVDSSTSAVTSLRLENCGLKSGSLEMLSSAVRFSDLNHLSLRRNRIGQVGAVALAVMLKDYPDATSDADEVHVPSISSPVSMTSSRQNSLSDNTSNTVQGQGQGLPYTVRGAAGQQRNNDGLPRGRAGSLNPSSQRSLSPALPEVPIVVSSPGGGVTSRKMPASTIEALREASSSQLLDSPSSKQTNGTHTVSSSAADLDRNLTHEEREEARATVKPTQTEEEAIAIYQAKRAKRILASLPKVGHLLTLDLKSNDIRGGVTYLGQALKKNRTLKVLNLSDNSIEIAGLVAIADALKYNSTLETLDMSHNPCSGPSLEGITTLRNAFTLNSNLKRLFLNDTDLSSEGAIALAEFLPEAKSLIHLDLTENIEIDIAGVMALAVSVKMNKSLRCLDLNIPPNAPDFARLSQDILNSCIRNTENAQRKATQRGVKAPVAAPIYKSTLARAAKEKDDRARAIAAARAAEEQARVDSERQDAKGLIDAATECKNVLVELLAGEEERRKAEVAEDRTKALKAAPTPSDFVEDLLAQSGNLRARLQKSLAKMEEGKLLEEALQLNDELESVTRKFAEFYRGPAPPELQLEGRQAPEDDVAQTAVPLGLGGEVEASGQDDRLRTPSSHVIESEMSSPTFSIGSDDEDDEDGDGLEKGGSKSKRASLRLDTQLMAPREDPLPEEEEAQAKTKDTLSSPVDKARGQLSEEGEIFRRAKSLNIDGEQDDEDDEDGKQAASAHSTMEGAGEGASSDVDGPKIDGSASPKSESSELSSSNGSAKARPRAGSFGGDEVSGEELRKELLETDVPRNAPRVTSSSSPPDTEETQPVA</sequence>
<feature type="compositionally biased region" description="Basic and acidic residues" evidence="4">
    <location>
        <begin position="667"/>
        <end position="682"/>
    </location>
</feature>
<feature type="region of interest" description="Disordered" evidence="4">
    <location>
        <begin position="535"/>
        <end position="687"/>
    </location>
</feature>
<evidence type="ECO:0000256" key="1">
    <source>
        <dbReference type="ARBA" id="ARBA00022468"/>
    </source>
</evidence>
<dbReference type="InterPro" id="IPR001611">
    <property type="entry name" value="Leu-rich_rpt"/>
</dbReference>
<dbReference type="Pfam" id="PF13516">
    <property type="entry name" value="LRR_6"/>
    <property type="match status" value="3"/>
</dbReference>
<dbReference type="PANTHER" id="PTHR24113:SF12">
    <property type="entry name" value="RAN GTPASE-ACTIVATING PROTEIN 1"/>
    <property type="match status" value="1"/>
</dbReference>
<keyword evidence="1" id="KW-0343">GTPase activation</keyword>
<keyword evidence="3" id="KW-0677">Repeat</keyword>
<dbReference type="Gene3D" id="3.80.10.10">
    <property type="entry name" value="Ribonuclease Inhibitor"/>
    <property type="match status" value="4"/>
</dbReference>
<dbReference type="InterPro" id="IPR032675">
    <property type="entry name" value="LRR_dom_sf"/>
</dbReference>
<feature type="compositionally biased region" description="Low complexity" evidence="4">
    <location>
        <begin position="542"/>
        <end position="554"/>
    </location>
</feature>
<organism evidence="5 6">
    <name type="scientific">Acaromyces ingoldii</name>
    <dbReference type="NCBI Taxonomy" id="215250"/>
    <lineage>
        <taxon>Eukaryota</taxon>
        <taxon>Fungi</taxon>
        <taxon>Dikarya</taxon>
        <taxon>Basidiomycota</taxon>
        <taxon>Ustilaginomycotina</taxon>
        <taxon>Exobasidiomycetes</taxon>
        <taxon>Exobasidiales</taxon>
        <taxon>Cryptobasidiaceae</taxon>
        <taxon>Acaromyces</taxon>
    </lineage>
</organism>
<feature type="compositionally biased region" description="Acidic residues" evidence="4">
    <location>
        <begin position="1103"/>
        <end position="1112"/>
    </location>
</feature>